<protein>
    <submittedName>
        <fullName evidence="2">Uncharacterized protein</fullName>
    </submittedName>
</protein>
<reference evidence="2" key="1">
    <citation type="submission" date="2021-01" db="UniProtKB">
        <authorList>
            <consortium name="EnsemblPlants"/>
        </authorList>
    </citation>
    <scope>IDENTIFICATION</scope>
</reference>
<name>A0A7N0RF16_KALFE</name>
<keyword evidence="1" id="KW-0732">Signal</keyword>
<evidence type="ECO:0000313" key="3">
    <source>
        <dbReference type="Proteomes" id="UP000594263"/>
    </source>
</evidence>
<feature type="signal peptide" evidence="1">
    <location>
        <begin position="1"/>
        <end position="23"/>
    </location>
</feature>
<sequence>MSMSSAIIVQSPLCLLLFDPCDFWTDPSDPDSFELRVDSSLYFPRLLLPLLPILRRPLRPAPPLPPHFRNPRPPPNSNPHPFSHLRLHTTLSRRVFSPDSTALYRNEWHHNDDCVPPDSETTSPFPRLELCTNDQERETLSKMEQVRTKESVLTGDDNNRTVCGIYVLVLGFGAFRCFKKLRASS</sequence>
<dbReference type="AlphaFoldDB" id="A0A7N0RF16"/>
<evidence type="ECO:0000313" key="2">
    <source>
        <dbReference type="EnsemblPlants" id="Kaladp0011s0007.1.v1.1"/>
    </source>
</evidence>
<feature type="chain" id="PRO_5029500815" evidence="1">
    <location>
        <begin position="24"/>
        <end position="185"/>
    </location>
</feature>
<dbReference type="Proteomes" id="UP000594263">
    <property type="component" value="Unplaced"/>
</dbReference>
<evidence type="ECO:0000256" key="1">
    <source>
        <dbReference type="SAM" id="SignalP"/>
    </source>
</evidence>
<dbReference type="Gramene" id="Kaladp0011s0007.1.v1.1">
    <property type="protein sequence ID" value="Kaladp0011s0007.1.v1.1"/>
    <property type="gene ID" value="Kaladp0011s0007.v1.1"/>
</dbReference>
<proteinExistence type="predicted"/>
<organism evidence="2 3">
    <name type="scientific">Kalanchoe fedtschenkoi</name>
    <name type="common">Lavender scallops</name>
    <name type="synonym">South American air plant</name>
    <dbReference type="NCBI Taxonomy" id="63787"/>
    <lineage>
        <taxon>Eukaryota</taxon>
        <taxon>Viridiplantae</taxon>
        <taxon>Streptophyta</taxon>
        <taxon>Embryophyta</taxon>
        <taxon>Tracheophyta</taxon>
        <taxon>Spermatophyta</taxon>
        <taxon>Magnoliopsida</taxon>
        <taxon>eudicotyledons</taxon>
        <taxon>Gunneridae</taxon>
        <taxon>Pentapetalae</taxon>
        <taxon>Saxifragales</taxon>
        <taxon>Crassulaceae</taxon>
        <taxon>Kalanchoe</taxon>
    </lineage>
</organism>
<accession>A0A7N0RF16</accession>
<dbReference type="EnsemblPlants" id="Kaladp0011s0007.1.v1.1">
    <property type="protein sequence ID" value="Kaladp0011s0007.1.v1.1"/>
    <property type="gene ID" value="Kaladp0011s0007.v1.1"/>
</dbReference>
<keyword evidence="3" id="KW-1185">Reference proteome</keyword>